<feature type="signal peptide" evidence="2">
    <location>
        <begin position="1"/>
        <end position="21"/>
    </location>
</feature>
<feature type="chain" id="PRO_5047302524" evidence="2">
    <location>
        <begin position="22"/>
        <end position="184"/>
    </location>
</feature>
<dbReference type="PROSITE" id="PS51257">
    <property type="entry name" value="PROKAR_LIPOPROTEIN"/>
    <property type="match status" value="1"/>
</dbReference>
<proteinExistence type="predicted"/>
<evidence type="ECO:0000256" key="1">
    <source>
        <dbReference type="SAM" id="MobiDB-lite"/>
    </source>
</evidence>
<protein>
    <submittedName>
        <fullName evidence="3">Uncharacterized protein</fullName>
    </submittedName>
</protein>
<comment type="caution">
    <text evidence="3">The sequence shown here is derived from an EMBL/GenBank/DDBJ whole genome shotgun (WGS) entry which is preliminary data.</text>
</comment>
<keyword evidence="4" id="KW-1185">Reference proteome</keyword>
<feature type="region of interest" description="Disordered" evidence="1">
    <location>
        <begin position="28"/>
        <end position="60"/>
    </location>
</feature>
<evidence type="ECO:0000313" key="3">
    <source>
        <dbReference type="EMBL" id="MFC0544994.1"/>
    </source>
</evidence>
<reference evidence="3 4" key="1">
    <citation type="submission" date="2024-09" db="EMBL/GenBank/DDBJ databases">
        <authorList>
            <person name="Sun Q."/>
            <person name="Mori K."/>
        </authorList>
    </citation>
    <scope>NUCLEOTIDE SEQUENCE [LARGE SCALE GENOMIC DNA]</scope>
    <source>
        <strain evidence="3 4">TBRC 1432</strain>
    </source>
</reference>
<evidence type="ECO:0000313" key="4">
    <source>
        <dbReference type="Proteomes" id="UP001589810"/>
    </source>
</evidence>
<dbReference type="EMBL" id="JBHLUD010000008">
    <property type="protein sequence ID" value="MFC0544994.1"/>
    <property type="molecule type" value="Genomic_DNA"/>
</dbReference>
<gene>
    <name evidence="3" type="ORF">ACFFH7_26045</name>
</gene>
<dbReference type="Proteomes" id="UP001589810">
    <property type="component" value="Unassembled WGS sequence"/>
</dbReference>
<sequence length="184" mass="18677">MVKTAQLAVVGTALVLGGLLAACTGDPGTAGPTSTSTTTSAAPTTTTATTTTTSRNLALPPGVGPFPNSICTANIYSNGLVNGLTGYYDQVKKGRTVSEAGWQDMQAAIPDNIASSSGQRAALEQAGVPTAHPVYHDIDELMAAMTAVGEVAKAKDAAGLVPAFERLRTANRLFIDSCGAITHN</sequence>
<organism evidence="3 4">
    <name type="scientific">Kutzneria chonburiensis</name>
    <dbReference type="NCBI Taxonomy" id="1483604"/>
    <lineage>
        <taxon>Bacteria</taxon>
        <taxon>Bacillati</taxon>
        <taxon>Actinomycetota</taxon>
        <taxon>Actinomycetes</taxon>
        <taxon>Pseudonocardiales</taxon>
        <taxon>Pseudonocardiaceae</taxon>
        <taxon>Kutzneria</taxon>
    </lineage>
</organism>
<keyword evidence="2" id="KW-0732">Signal</keyword>
<evidence type="ECO:0000256" key="2">
    <source>
        <dbReference type="SAM" id="SignalP"/>
    </source>
</evidence>
<accession>A0ABV6MXX1</accession>
<dbReference type="RefSeq" id="WP_273936279.1">
    <property type="nucleotide sequence ID" value="NZ_CP097263.1"/>
</dbReference>
<feature type="compositionally biased region" description="Low complexity" evidence="1">
    <location>
        <begin position="28"/>
        <end position="54"/>
    </location>
</feature>
<name>A0ABV6MXX1_9PSEU</name>